<dbReference type="AlphaFoldDB" id="A0AAD4PG70"/>
<evidence type="ECO:0000313" key="1">
    <source>
        <dbReference type="EMBL" id="KAH8355333.1"/>
    </source>
</evidence>
<dbReference type="Proteomes" id="UP001200034">
    <property type="component" value="Unassembled WGS sequence"/>
</dbReference>
<name>A0AAD4PG70_9MUSC</name>
<comment type="caution">
    <text evidence="1">The sequence shown here is derived from an EMBL/GenBank/DDBJ whole genome shotgun (WGS) entry which is preliminary data.</text>
</comment>
<reference evidence="1" key="1">
    <citation type="journal article" date="2021" name="Mol. Ecol. Resour.">
        <title>Phylogenomic analyses of the genus Drosophila reveals genomic signals of climate adaptation.</title>
        <authorList>
            <person name="Li F."/>
            <person name="Rane R.V."/>
            <person name="Luria V."/>
            <person name="Xiong Z."/>
            <person name="Chen J."/>
            <person name="Li Z."/>
            <person name="Catullo R.A."/>
            <person name="Griffin P.C."/>
            <person name="Schiffer M."/>
            <person name="Pearce S."/>
            <person name="Lee S.F."/>
            <person name="McElroy K."/>
            <person name="Stocker A."/>
            <person name="Shirriffs J."/>
            <person name="Cockerell F."/>
            <person name="Coppin C."/>
            <person name="Sgro C.M."/>
            <person name="Karger A."/>
            <person name="Cain J.W."/>
            <person name="Weber J.A."/>
            <person name="Santpere G."/>
            <person name="Kirschner M.W."/>
            <person name="Hoffmann A.A."/>
            <person name="Oakeshott J.G."/>
            <person name="Zhang G."/>
        </authorList>
    </citation>
    <scope>NUCLEOTIDE SEQUENCE</scope>
    <source>
        <strain evidence="1">BGI-SZ-2011g</strain>
    </source>
</reference>
<gene>
    <name evidence="1" type="ORF">KR093_011186</name>
</gene>
<dbReference type="EMBL" id="JAJJHW010003889">
    <property type="protein sequence ID" value="KAH8355333.1"/>
    <property type="molecule type" value="Genomic_DNA"/>
</dbReference>
<keyword evidence="2" id="KW-1185">Reference proteome</keyword>
<sequence length="118" mass="14128">MPKLFNAKSLICKSFQTLRGLTTSSATVGHQLQKMRAKVSEPYFSQRYVLPVRKRQRYFKNQNNFRYVRKMDMDLIEENKKRMDLGYNSAIAPDYISEKERIRWSEFRRKMVFGSFAV</sequence>
<proteinExistence type="predicted"/>
<evidence type="ECO:0000313" key="2">
    <source>
        <dbReference type="Proteomes" id="UP001200034"/>
    </source>
</evidence>
<organism evidence="1 2">
    <name type="scientific">Drosophila rubida</name>
    <dbReference type="NCBI Taxonomy" id="30044"/>
    <lineage>
        <taxon>Eukaryota</taxon>
        <taxon>Metazoa</taxon>
        <taxon>Ecdysozoa</taxon>
        <taxon>Arthropoda</taxon>
        <taxon>Hexapoda</taxon>
        <taxon>Insecta</taxon>
        <taxon>Pterygota</taxon>
        <taxon>Neoptera</taxon>
        <taxon>Endopterygota</taxon>
        <taxon>Diptera</taxon>
        <taxon>Brachycera</taxon>
        <taxon>Muscomorpha</taxon>
        <taxon>Ephydroidea</taxon>
        <taxon>Drosophilidae</taxon>
        <taxon>Drosophila</taxon>
    </lineage>
</organism>
<protein>
    <submittedName>
        <fullName evidence="1">Uncharacterized protein</fullName>
    </submittedName>
</protein>
<accession>A0AAD4PG70</accession>